<dbReference type="Proteomes" id="UP000045285">
    <property type="component" value="Unassembled WGS sequence"/>
</dbReference>
<feature type="transmembrane region" description="Helical" evidence="1">
    <location>
        <begin position="12"/>
        <end position="38"/>
    </location>
</feature>
<gene>
    <name evidence="2" type="ORF">MPL3356_120123</name>
</gene>
<dbReference type="EMBL" id="CCMZ01000004">
    <property type="protein sequence ID" value="CDX12716.1"/>
    <property type="molecule type" value="Genomic_DNA"/>
</dbReference>
<sequence>MGETVAKSPSRLLPRVLLFCVFGFAIHLWVLLGALIFGHPFVPSQAYVNGHDMIAKSVAIPVGCLMLFFCCRKFAKDFQSPNLSTKTFLVSGFGILVVPLIFGVFARAIVLTAYPLWLAAVAGGDTQLEFSVGDIAGSSMRCPHIVNLADMPIMTGTLCDVPEAVRKTLYPGMRVLLTGRGTANGLFAARIYVASNGPELPGERWLR</sequence>
<evidence type="ECO:0000313" key="2">
    <source>
        <dbReference type="EMBL" id="CDX12716.1"/>
    </source>
</evidence>
<keyword evidence="1" id="KW-0472">Membrane</keyword>
<accession>A0A090DGG0</accession>
<evidence type="ECO:0000313" key="3">
    <source>
        <dbReference type="Proteomes" id="UP000045285"/>
    </source>
</evidence>
<keyword evidence="1" id="KW-1133">Transmembrane helix</keyword>
<proteinExistence type="predicted"/>
<feature type="transmembrane region" description="Helical" evidence="1">
    <location>
        <begin position="58"/>
        <end position="75"/>
    </location>
</feature>
<organism evidence="2 3">
    <name type="scientific">Mesorhizobium plurifarium</name>
    <dbReference type="NCBI Taxonomy" id="69974"/>
    <lineage>
        <taxon>Bacteria</taxon>
        <taxon>Pseudomonadati</taxon>
        <taxon>Pseudomonadota</taxon>
        <taxon>Alphaproteobacteria</taxon>
        <taxon>Hyphomicrobiales</taxon>
        <taxon>Phyllobacteriaceae</taxon>
        <taxon>Mesorhizobium</taxon>
    </lineage>
</organism>
<name>A0A090DGG0_MESPL</name>
<evidence type="ECO:0000256" key="1">
    <source>
        <dbReference type="SAM" id="Phobius"/>
    </source>
</evidence>
<dbReference type="AlphaFoldDB" id="A0A090DGG0"/>
<evidence type="ECO:0008006" key="4">
    <source>
        <dbReference type="Google" id="ProtNLM"/>
    </source>
</evidence>
<protein>
    <recommendedName>
        <fullName evidence="4">Transmembrane protein</fullName>
    </recommendedName>
</protein>
<keyword evidence="3" id="KW-1185">Reference proteome</keyword>
<keyword evidence="1" id="KW-0812">Transmembrane</keyword>
<reference evidence="3" key="1">
    <citation type="submission" date="2014-08" db="EMBL/GenBank/DDBJ databases">
        <authorList>
            <person name="Moulin L."/>
        </authorList>
    </citation>
    <scope>NUCLEOTIDE SEQUENCE [LARGE SCALE GENOMIC DNA]</scope>
</reference>
<feature type="transmembrane region" description="Helical" evidence="1">
    <location>
        <begin position="87"/>
        <end position="106"/>
    </location>
</feature>